<organism evidence="1 2">
    <name type="scientific">Bradyrhizobium diazoefficiens SEMIA 5080</name>
    <dbReference type="NCBI Taxonomy" id="754504"/>
    <lineage>
        <taxon>Bacteria</taxon>
        <taxon>Pseudomonadati</taxon>
        <taxon>Pseudomonadota</taxon>
        <taxon>Alphaproteobacteria</taxon>
        <taxon>Hyphomicrobiales</taxon>
        <taxon>Nitrobacteraceae</taxon>
        <taxon>Bradyrhizobium</taxon>
    </lineage>
</organism>
<name>A0A837CB07_9BRAD</name>
<evidence type="ECO:0000313" key="1">
    <source>
        <dbReference type="EMBL" id="KGJ66494.1"/>
    </source>
</evidence>
<dbReference type="Proteomes" id="UP000024900">
    <property type="component" value="Unassembled WGS sequence"/>
</dbReference>
<dbReference type="AlphaFoldDB" id="A0A837CB07"/>
<proteinExistence type="predicted"/>
<reference evidence="1 2" key="1">
    <citation type="journal article" date="2014" name="BMC Genomics">
        <title>Comparative genomics of Bradyrhizobium japonicum CPAC 15 and Bradyrhizobium diazoefficiens CPAC 7: elite model strains for understanding symbiotic performance with soybean.</title>
        <authorList>
            <person name="Siqueira A.F."/>
            <person name="Ormeno-Orrillo E."/>
            <person name="Souza R.C."/>
            <person name="Rodrigues E.P."/>
            <person name="Almeida L.G."/>
            <person name="Barcellos F.G."/>
            <person name="Batista J.S."/>
            <person name="Nakatami A.S."/>
            <person name="Martinez-Romero E."/>
            <person name="Vasconcelos A.T."/>
            <person name="Hungria M."/>
        </authorList>
    </citation>
    <scope>NUCLEOTIDE SEQUENCE [LARGE SCALE GENOMIC DNA]</scope>
    <source>
        <strain evidence="1 2">SEMIA 5080</strain>
    </source>
</reference>
<comment type="caution">
    <text evidence="1">The sequence shown here is derived from an EMBL/GenBank/DDBJ whole genome shotgun (WGS) entry which is preliminary data.</text>
</comment>
<dbReference type="EMBL" id="ADOU02000005">
    <property type="protein sequence ID" value="KGJ66494.1"/>
    <property type="molecule type" value="Genomic_DNA"/>
</dbReference>
<protein>
    <submittedName>
        <fullName evidence="1">Uncharacterized protein</fullName>
    </submittedName>
</protein>
<accession>A0A837CB07</accession>
<sequence length="79" mass="8767">MPPEGAPRLREEWSDRMAGFRCAACEREGACDYEPHRHECPLCGAADVVFALGIDELPDELVAALLDVEPLDDHDNDED</sequence>
<evidence type="ECO:0000313" key="2">
    <source>
        <dbReference type="Proteomes" id="UP000024900"/>
    </source>
</evidence>
<gene>
    <name evidence="1" type="ORF">BJA5080_03113</name>
</gene>